<evidence type="ECO:0000313" key="2">
    <source>
        <dbReference type="EMBL" id="WZW98994.1"/>
    </source>
</evidence>
<organism evidence="2 3">
    <name type="scientific">Propioniciclava soli</name>
    <dbReference type="NCBI Taxonomy" id="2775081"/>
    <lineage>
        <taxon>Bacteria</taxon>
        <taxon>Bacillati</taxon>
        <taxon>Actinomycetota</taxon>
        <taxon>Actinomycetes</taxon>
        <taxon>Propionibacteriales</taxon>
        <taxon>Propionibacteriaceae</taxon>
        <taxon>Propioniciclava</taxon>
    </lineage>
</organism>
<sequence>MTMVGADVSQLRALGKQFGDTGRLFERTGVDLSAALARSAWTGSDATRFRSEWATRHRPRLGEAGDLLAEAGRALVAEACEQEQASDSGGTLGGGSCGDGSPSDPGAPLDRGGPGEGPADLTGILDHAAVDWGFYGVDVASFLGDAVLDPLAQWYGRAGDLMQSVSLVNALSGATDLDDLPQALAHADELAETGSRLGAAADVLGTVGDVAGGVGMVLDGASLIDNIVDGDGFGAADDVISLGLGAAGFLFTVGTPVGWAVAGAGLLWGGAQLLSGDVPVTERIAGWFR</sequence>
<accession>A0ABZ3C879</accession>
<feature type="compositionally biased region" description="Low complexity" evidence="1">
    <location>
        <begin position="99"/>
        <end position="108"/>
    </location>
</feature>
<evidence type="ECO:0008006" key="4">
    <source>
        <dbReference type="Google" id="ProtNLM"/>
    </source>
</evidence>
<dbReference type="EMBL" id="CP115965">
    <property type="protein sequence ID" value="WZW98994.1"/>
    <property type="molecule type" value="Genomic_DNA"/>
</dbReference>
<evidence type="ECO:0000313" key="3">
    <source>
        <dbReference type="Proteomes" id="UP001434337"/>
    </source>
</evidence>
<protein>
    <recommendedName>
        <fullName evidence="4">WXG100 family type VII secretion target</fullName>
    </recommendedName>
</protein>
<feature type="region of interest" description="Disordered" evidence="1">
    <location>
        <begin position="80"/>
        <end position="120"/>
    </location>
</feature>
<dbReference type="RefSeq" id="WP_342372849.1">
    <property type="nucleotide sequence ID" value="NZ_CP115965.1"/>
</dbReference>
<gene>
    <name evidence="2" type="ORF">PCC79_01930</name>
</gene>
<evidence type="ECO:0000256" key="1">
    <source>
        <dbReference type="SAM" id="MobiDB-lite"/>
    </source>
</evidence>
<name>A0ABZ3C879_9ACTN</name>
<proteinExistence type="predicted"/>
<dbReference type="Proteomes" id="UP001434337">
    <property type="component" value="Chromosome"/>
</dbReference>
<keyword evidence="3" id="KW-1185">Reference proteome</keyword>
<reference evidence="2 3" key="1">
    <citation type="journal article" date="2023" name="Environ Microbiome">
        <title>A coral-associated actinobacterium mitigates coral bleaching under heat stress.</title>
        <authorList>
            <person name="Li J."/>
            <person name="Zou Y."/>
            <person name="Li Q."/>
            <person name="Zhang J."/>
            <person name="Bourne D.G."/>
            <person name="Lyu Y."/>
            <person name="Liu C."/>
            <person name="Zhang S."/>
        </authorList>
    </citation>
    <scope>NUCLEOTIDE SEQUENCE [LARGE SCALE GENOMIC DNA]</scope>
    <source>
        <strain evidence="2 3">SCSIO 13291</strain>
    </source>
</reference>